<keyword evidence="2" id="KW-1185">Reference proteome</keyword>
<sequence>MASKEFAMTALHDLTPKFRNIRLLLAREKGHPEGDREEGYDVLAPLTDEGRLDAKEWKSHQALCRVRHFRAGEDDLVGRLRRKPGGQWFFDYTEGDRDDEAGFHLDDECFVTGEYVSIRRNGAMHTYQVARVERP</sequence>
<name>A0A6M7TGZ3_9HYPH</name>
<comment type="caution">
    <text evidence="1">The sequence shown here is derived from an EMBL/GenBank/DDBJ whole genome shotgun (WGS) entry which is preliminary data.</text>
</comment>
<evidence type="ECO:0000313" key="2">
    <source>
        <dbReference type="Proteomes" id="UP000275530"/>
    </source>
</evidence>
<organism evidence="1 2">
    <name type="scientific">Mesorhizobium jarvisii</name>
    <dbReference type="NCBI Taxonomy" id="1777867"/>
    <lineage>
        <taxon>Bacteria</taxon>
        <taxon>Pseudomonadati</taxon>
        <taxon>Pseudomonadota</taxon>
        <taxon>Alphaproteobacteria</taxon>
        <taxon>Hyphomicrobiales</taxon>
        <taxon>Phyllobacteriaceae</taxon>
        <taxon>Mesorhizobium</taxon>
    </lineage>
</organism>
<gene>
    <name evidence="1" type="ORF">D3242_28070</name>
</gene>
<dbReference type="AlphaFoldDB" id="A0A6M7TGZ3"/>
<dbReference type="Proteomes" id="UP000275530">
    <property type="component" value="Unassembled WGS sequence"/>
</dbReference>
<proteinExistence type="predicted"/>
<protein>
    <submittedName>
        <fullName evidence="1">Uncharacterized protein</fullName>
    </submittedName>
</protein>
<reference evidence="1 2" key="1">
    <citation type="submission" date="2018-09" db="EMBL/GenBank/DDBJ databases">
        <title>Mesorhizobium carmichaelinearum sp. nov. isolated from Carmichaelinea spp. root nodules in New Zealand.</title>
        <authorList>
            <person name="De Meyer S.E."/>
        </authorList>
    </citation>
    <scope>NUCLEOTIDE SEQUENCE [LARGE SCALE GENOMIC DNA]</scope>
    <source>
        <strain evidence="1 2">LMG 28313</strain>
    </source>
</reference>
<evidence type="ECO:0000313" key="1">
    <source>
        <dbReference type="EMBL" id="RJT29769.1"/>
    </source>
</evidence>
<dbReference type="EMBL" id="QZXA01000013">
    <property type="protein sequence ID" value="RJT29769.1"/>
    <property type="molecule type" value="Genomic_DNA"/>
</dbReference>
<accession>A0A6M7TGZ3</accession>